<evidence type="ECO:0000256" key="5">
    <source>
        <dbReference type="PROSITE-ProRule" id="PRU01023"/>
    </source>
</evidence>
<dbReference type="PANTHER" id="PTHR22807:SF53">
    <property type="entry name" value="RIBOSOMAL RNA SMALL SUBUNIT METHYLTRANSFERASE B-RELATED"/>
    <property type="match status" value="1"/>
</dbReference>
<feature type="binding site" evidence="5">
    <location>
        <begin position="271"/>
        <end position="277"/>
    </location>
    <ligand>
        <name>S-adenosyl-L-methionine</name>
        <dbReference type="ChEBI" id="CHEBI:59789"/>
    </ligand>
</feature>
<dbReference type="RefSeq" id="WP_188550854.1">
    <property type="nucleotide sequence ID" value="NZ_BMFY01000008.1"/>
</dbReference>
<dbReference type="InterPro" id="IPR006027">
    <property type="entry name" value="NusB_RsmB_TIM44"/>
</dbReference>
<evidence type="ECO:0000313" key="9">
    <source>
        <dbReference type="Proteomes" id="UP000616114"/>
    </source>
</evidence>
<dbReference type="PROSITE" id="PS51686">
    <property type="entry name" value="SAM_MT_RSMB_NOP"/>
    <property type="match status" value="1"/>
</dbReference>
<organism evidence="8 9">
    <name type="scientific">Sediminivirga luteola</name>
    <dbReference type="NCBI Taxonomy" id="1774748"/>
    <lineage>
        <taxon>Bacteria</taxon>
        <taxon>Bacillati</taxon>
        <taxon>Actinomycetota</taxon>
        <taxon>Actinomycetes</taxon>
        <taxon>Micrococcales</taxon>
        <taxon>Brevibacteriaceae</taxon>
        <taxon>Sediminivirga</taxon>
    </lineage>
</organism>
<feature type="binding site" evidence="5">
    <location>
        <position position="296"/>
    </location>
    <ligand>
        <name>S-adenosyl-L-methionine</name>
        <dbReference type="ChEBI" id="CHEBI:59789"/>
    </ligand>
</feature>
<reference evidence="8" key="1">
    <citation type="journal article" date="2014" name="Int. J. Syst. Evol. Microbiol.">
        <title>Complete genome sequence of Corynebacterium casei LMG S-19264T (=DSM 44701T), isolated from a smear-ripened cheese.</title>
        <authorList>
            <consortium name="US DOE Joint Genome Institute (JGI-PGF)"/>
            <person name="Walter F."/>
            <person name="Albersmeier A."/>
            <person name="Kalinowski J."/>
            <person name="Ruckert C."/>
        </authorList>
    </citation>
    <scope>NUCLEOTIDE SEQUENCE</scope>
    <source>
        <strain evidence="8">CGMCC 1.12785</strain>
    </source>
</reference>
<dbReference type="PANTHER" id="PTHR22807">
    <property type="entry name" value="NOP2 YEAST -RELATED NOL1/NOP2/FMU SUN DOMAIN-CONTAINING"/>
    <property type="match status" value="1"/>
</dbReference>
<evidence type="ECO:0000259" key="7">
    <source>
        <dbReference type="PROSITE" id="PS51686"/>
    </source>
</evidence>
<feature type="region of interest" description="Disordered" evidence="6">
    <location>
        <begin position="443"/>
        <end position="466"/>
    </location>
</feature>
<name>A0A8J2TYR5_9MICO</name>
<dbReference type="Gene3D" id="1.10.940.10">
    <property type="entry name" value="NusB-like"/>
    <property type="match status" value="1"/>
</dbReference>
<evidence type="ECO:0000313" key="8">
    <source>
        <dbReference type="EMBL" id="GGA17832.1"/>
    </source>
</evidence>
<feature type="domain" description="SAM-dependent MTase RsmB/NOP-type" evidence="7">
    <location>
        <begin position="173"/>
        <end position="488"/>
    </location>
</feature>
<dbReference type="AlphaFoldDB" id="A0A8J2TYR5"/>
<dbReference type="GO" id="GO:0006355">
    <property type="term" value="P:regulation of DNA-templated transcription"/>
    <property type="evidence" value="ECO:0007669"/>
    <property type="project" value="InterPro"/>
</dbReference>
<feature type="binding site" evidence="5">
    <location>
        <position position="339"/>
    </location>
    <ligand>
        <name>S-adenosyl-L-methionine</name>
        <dbReference type="ChEBI" id="CHEBI:59789"/>
    </ligand>
</feature>
<dbReference type="Proteomes" id="UP000616114">
    <property type="component" value="Unassembled WGS sequence"/>
</dbReference>
<dbReference type="Pfam" id="PF01029">
    <property type="entry name" value="NusB"/>
    <property type="match status" value="1"/>
</dbReference>
<dbReference type="GO" id="GO:0008173">
    <property type="term" value="F:RNA methyltransferase activity"/>
    <property type="evidence" value="ECO:0007669"/>
    <property type="project" value="InterPro"/>
</dbReference>
<dbReference type="InterPro" id="IPR023267">
    <property type="entry name" value="RCMT"/>
</dbReference>
<evidence type="ECO:0000256" key="4">
    <source>
        <dbReference type="ARBA" id="ARBA00022884"/>
    </source>
</evidence>
<evidence type="ECO:0000256" key="2">
    <source>
        <dbReference type="ARBA" id="ARBA00022679"/>
    </source>
</evidence>
<accession>A0A8J2TYR5</accession>
<feature type="binding site" evidence="5">
    <location>
        <position position="321"/>
    </location>
    <ligand>
        <name>S-adenosyl-L-methionine</name>
        <dbReference type="ChEBI" id="CHEBI:59789"/>
    </ligand>
</feature>
<evidence type="ECO:0000256" key="1">
    <source>
        <dbReference type="ARBA" id="ARBA00022603"/>
    </source>
</evidence>
<dbReference type="Pfam" id="PF01189">
    <property type="entry name" value="Methyltr_RsmB-F"/>
    <property type="match status" value="1"/>
</dbReference>
<dbReference type="InterPro" id="IPR035926">
    <property type="entry name" value="NusB-like_sf"/>
</dbReference>
<dbReference type="PRINTS" id="PR02008">
    <property type="entry name" value="RCMTFAMILY"/>
</dbReference>
<keyword evidence="2 5" id="KW-0808">Transferase</keyword>
<comment type="caution">
    <text evidence="8">The sequence shown here is derived from an EMBL/GenBank/DDBJ whole genome shotgun (WGS) entry which is preliminary data.</text>
</comment>
<sequence>MNSRPPRRRPADPARSLAYGVLRSVSADDAYANLILPARLRRAGLHGRDAAFATELTYGTLRGQGFYDAVIDAAATPGSRIDPEVRDALRLGAHQLLGMRVAAHAAVDSTVGLVRYEVSAGPARFANAVLRRIAERSAEEWRQRVTEGKSALDALAITGSHPAWILRAFRQALVAHGSDPSELAALVEADNAAPDPVLAALPGLIDPAELPGETTGLSPVAKRLRGQAPADLPAVAAGRARVQDEGSQLVALALAHASSALDEEREWLDLCAGPGGKSALLAAIGAGRSVTLTAVEPSEHRARLVRDSLRALEGWEVHEADGREFGAANTGRFSRVLVDVPCTGLGALRRRPESRWRRSPKDLPQLAPLQRELLAAGLNALAPGGVLAYATCSPHPAETIAVVDDVLGRQGGEQAGTQTGPAVLEVLDAPAVLADVTGSEPESFASVAKTAPGQEPGPDGAPATGRLAQLWPHRHGTDGMFLALLRKR</sequence>
<dbReference type="EMBL" id="BMFY01000008">
    <property type="protein sequence ID" value="GGA17832.1"/>
    <property type="molecule type" value="Genomic_DNA"/>
</dbReference>
<dbReference type="SUPFAM" id="SSF53335">
    <property type="entry name" value="S-adenosyl-L-methionine-dependent methyltransferases"/>
    <property type="match status" value="1"/>
</dbReference>
<dbReference type="CDD" id="cd02440">
    <property type="entry name" value="AdoMet_MTases"/>
    <property type="match status" value="1"/>
</dbReference>
<reference evidence="8" key="2">
    <citation type="submission" date="2020-09" db="EMBL/GenBank/DDBJ databases">
        <authorList>
            <person name="Sun Q."/>
            <person name="Zhou Y."/>
        </authorList>
    </citation>
    <scope>NUCLEOTIDE SEQUENCE</scope>
    <source>
        <strain evidence="8">CGMCC 1.12785</strain>
    </source>
</reference>
<dbReference type="GO" id="GO:0003723">
    <property type="term" value="F:RNA binding"/>
    <property type="evidence" value="ECO:0007669"/>
    <property type="project" value="UniProtKB-UniRule"/>
</dbReference>
<feature type="active site" description="Nucleophile" evidence="5">
    <location>
        <position position="392"/>
    </location>
</feature>
<gene>
    <name evidence="8" type="ORF">GCM10011333_21210</name>
</gene>
<dbReference type="InterPro" id="IPR029063">
    <property type="entry name" value="SAM-dependent_MTases_sf"/>
</dbReference>
<dbReference type="SUPFAM" id="SSF48013">
    <property type="entry name" value="NusB-like"/>
    <property type="match status" value="1"/>
</dbReference>
<evidence type="ECO:0000256" key="6">
    <source>
        <dbReference type="SAM" id="MobiDB-lite"/>
    </source>
</evidence>
<evidence type="ECO:0000256" key="3">
    <source>
        <dbReference type="ARBA" id="ARBA00022691"/>
    </source>
</evidence>
<keyword evidence="3 5" id="KW-0949">S-adenosyl-L-methionine</keyword>
<comment type="similarity">
    <text evidence="5">Belongs to the class I-like SAM-binding methyltransferase superfamily. RsmB/NOP family.</text>
</comment>
<proteinExistence type="inferred from homology"/>
<protein>
    <submittedName>
        <fullName evidence="8">rRNA cytosine-C5-methyltransferase</fullName>
    </submittedName>
</protein>
<dbReference type="InterPro" id="IPR001678">
    <property type="entry name" value="MeTrfase_RsmB-F_NOP2_dom"/>
</dbReference>
<keyword evidence="9" id="KW-1185">Reference proteome</keyword>
<keyword evidence="4 5" id="KW-0694">RNA-binding</keyword>
<dbReference type="InterPro" id="IPR049560">
    <property type="entry name" value="MeTrfase_RsmB-F_NOP2_cat"/>
</dbReference>
<keyword evidence="1 5" id="KW-0489">Methyltransferase</keyword>
<dbReference type="Gene3D" id="3.40.50.150">
    <property type="entry name" value="Vaccinia Virus protein VP39"/>
    <property type="match status" value="1"/>
</dbReference>
<dbReference type="GO" id="GO:0001510">
    <property type="term" value="P:RNA methylation"/>
    <property type="evidence" value="ECO:0007669"/>
    <property type="project" value="InterPro"/>
</dbReference>